<accession>A0ABW2G235</accession>
<dbReference type="RefSeq" id="WP_345708556.1">
    <property type="nucleotide sequence ID" value="NZ_BAABKV010000001.1"/>
</dbReference>
<evidence type="ECO:0000256" key="1">
    <source>
        <dbReference type="SAM" id="MobiDB-lite"/>
    </source>
</evidence>
<dbReference type="Proteomes" id="UP001596435">
    <property type="component" value="Unassembled WGS sequence"/>
</dbReference>
<organism evidence="2 3">
    <name type="scientific">Kitasatospora paranensis</name>
    <dbReference type="NCBI Taxonomy" id="258053"/>
    <lineage>
        <taxon>Bacteria</taxon>
        <taxon>Bacillati</taxon>
        <taxon>Actinomycetota</taxon>
        <taxon>Actinomycetes</taxon>
        <taxon>Kitasatosporales</taxon>
        <taxon>Streptomycetaceae</taxon>
        <taxon>Kitasatospora</taxon>
    </lineage>
</organism>
<gene>
    <name evidence="2" type="ORF">ACFQMG_22740</name>
</gene>
<keyword evidence="3" id="KW-1185">Reference proteome</keyword>
<dbReference type="EMBL" id="JBHTAJ010000045">
    <property type="protein sequence ID" value="MFC7182369.1"/>
    <property type="molecule type" value="Genomic_DNA"/>
</dbReference>
<protein>
    <submittedName>
        <fullName evidence="2">Uncharacterized protein</fullName>
    </submittedName>
</protein>
<reference evidence="3" key="1">
    <citation type="journal article" date="2019" name="Int. J. Syst. Evol. Microbiol.">
        <title>The Global Catalogue of Microorganisms (GCM) 10K type strain sequencing project: providing services to taxonomists for standard genome sequencing and annotation.</title>
        <authorList>
            <consortium name="The Broad Institute Genomics Platform"/>
            <consortium name="The Broad Institute Genome Sequencing Center for Infectious Disease"/>
            <person name="Wu L."/>
            <person name="Ma J."/>
        </authorList>
    </citation>
    <scope>NUCLEOTIDE SEQUENCE [LARGE SCALE GENOMIC DNA]</scope>
    <source>
        <strain evidence="3">CGMCC 1.12859</strain>
    </source>
</reference>
<evidence type="ECO:0000313" key="3">
    <source>
        <dbReference type="Proteomes" id="UP001596435"/>
    </source>
</evidence>
<evidence type="ECO:0000313" key="2">
    <source>
        <dbReference type="EMBL" id="MFC7182369.1"/>
    </source>
</evidence>
<sequence length="80" mass="8992">MERQLDLITEAGADLEAPAMLRALEVEVGPRTEVEAAIRLLDELLPPGDDDSEAEMRRQPADRCSTVRPFLRSSTRTTRR</sequence>
<comment type="caution">
    <text evidence="2">The sequence shown here is derived from an EMBL/GenBank/DDBJ whole genome shotgun (WGS) entry which is preliminary data.</text>
</comment>
<feature type="region of interest" description="Disordered" evidence="1">
    <location>
        <begin position="45"/>
        <end position="80"/>
    </location>
</feature>
<name>A0ABW2G235_9ACTN</name>
<proteinExistence type="predicted"/>